<gene>
    <name evidence="3" type="ORF">HRQ87_10645</name>
</gene>
<evidence type="ECO:0000256" key="1">
    <source>
        <dbReference type="SAM" id="MobiDB-lite"/>
    </source>
</evidence>
<evidence type="ECO:0000313" key="4">
    <source>
        <dbReference type="Proteomes" id="UP000777935"/>
    </source>
</evidence>
<proteinExistence type="predicted"/>
<organism evidence="3 4">
    <name type="scientific">Parasulfitobacter algicola</name>
    <dbReference type="NCBI Taxonomy" id="2614809"/>
    <lineage>
        <taxon>Bacteria</taxon>
        <taxon>Pseudomonadati</taxon>
        <taxon>Pseudomonadota</taxon>
        <taxon>Alphaproteobacteria</taxon>
        <taxon>Rhodobacterales</taxon>
        <taxon>Roseobacteraceae</taxon>
        <taxon>Parasulfitobacter</taxon>
    </lineage>
</organism>
<dbReference type="RefSeq" id="WP_174138112.1">
    <property type="nucleotide sequence ID" value="NZ_JABUFE010000005.1"/>
</dbReference>
<accession>A0ABX2IQU5</accession>
<feature type="region of interest" description="Disordered" evidence="1">
    <location>
        <begin position="1"/>
        <end position="26"/>
    </location>
</feature>
<name>A0ABX2IQU5_9RHOB</name>
<keyword evidence="2" id="KW-0472">Membrane</keyword>
<evidence type="ECO:0000313" key="3">
    <source>
        <dbReference type="EMBL" id="NSX55261.1"/>
    </source>
</evidence>
<reference evidence="3 4" key="1">
    <citation type="submission" date="2020-06" db="EMBL/GenBank/DDBJ databases">
        <title>Sulfitobacter algicola sp. nov., isolated from green algae.</title>
        <authorList>
            <person name="Wang C."/>
        </authorList>
    </citation>
    <scope>NUCLEOTIDE SEQUENCE [LARGE SCALE GENOMIC DNA]</scope>
    <source>
        <strain evidence="3 4">1151</strain>
    </source>
</reference>
<comment type="caution">
    <text evidence="3">The sequence shown here is derived from an EMBL/GenBank/DDBJ whole genome shotgun (WGS) entry which is preliminary data.</text>
</comment>
<keyword evidence="4" id="KW-1185">Reference proteome</keyword>
<dbReference type="EMBL" id="JABUFE010000005">
    <property type="protein sequence ID" value="NSX55261.1"/>
    <property type="molecule type" value="Genomic_DNA"/>
</dbReference>
<feature type="region of interest" description="Disordered" evidence="1">
    <location>
        <begin position="575"/>
        <end position="594"/>
    </location>
</feature>
<protein>
    <submittedName>
        <fullName evidence="3">Uncharacterized protein</fullName>
    </submittedName>
</protein>
<evidence type="ECO:0000256" key="2">
    <source>
        <dbReference type="SAM" id="Phobius"/>
    </source>
</evidence>
<dbReference type="Proteomes" id="UP000777935">
    <property type="component" value="Unassembled WGS sequence"/>
</dbReference>
<feature type="transmembrane region" description="Helical" evidence="2">
    <location>
        <begin position="346"/>
        <end position="368"/>
    </location>
</feature>
<keyword evidence="2" id="KW-0812">Transmembrane</keyword>
<keyword evidence="2" id="KW-1133">Transmembrane helix</keyword>
<sequence>MGGTDTPSPADAAARATQGGINPGPIDRIIQPCRGTVDLEAAFADHWRTSITNAPIYIEDSERVVCNGDYMTEGLNAHGMTDGDGEVEPINTLGTFDYEEVMYGRVFAGLVGDPSGDAEADAGMDELGAALTTFRDRSIENLSEWVTAWEERGIMSIYDAKKRGVMNGLNAWWKGETEFWGGVSTFAIQQAERAQNWYNEYYENKSPMEQAMLDSPLAVGVLYADYTKWFYGTIADGVSSFFSDDESLADYIDTIMTALRDLASGTVDVMQKAIEALMDLPGDLAAGLKHAWETGQEWKERMVLIASETNAFEAVFHVLGAVFMNMTPNFWAEMIGVVEGFILPEIIITVILAVIAALSGGTLAPGLVARIAAFTTRLTAKAGKLATEAVDLASIQVARCLGVIVDIINAFRASIAALGKIGRGLHKTMGDMVEIAANGTARIVRPLNQYKLEYIGYQPGTLYSNPLAVVRIVRKSLRRQYLGATPSKYSKTGREVRERMRREGTLRTNPRTGKDEFLDENGTWRLVDSPNTHMGHHPVDAVDYWNNTGRYHGAKSSQVRDWMLDSSNYRFEYGPLNTSRGGATPSRYLPPATE</sequence>